<evidence type="ECO:0000256" key="1">
    <source>
        <dbReference type="SAM" id="Phobius"/>
    </source>
</evidence>
<feature type="transmembrane region" description="Helical" evidence="1">
    <location>
        <begin position="174"/>
        <end position="193"/>
    </location>
</feature>
<feature type="transmembrane region" description="Helical" evidence="1">
    <location>
        <begin position="149"/>
        <end position="167"/>
    </location>
</feature>
<dbReference type="GO" id="GO:0005886">
    <property type="term" value="C:plasma membrane"/>
    <property type="evidence" value="ECO:0007669"/>
    <property type="project" value="TreeGrafter"/>
</dbReference>
<feature type="transmembrane region" description="Helical" evidence="1">
    <location>
        <begin position="261"/>
        <end position="282"/>
    </location>
</feature>
<name>A0A1H7F084_9GAMM</name>
<keyword evidence="1" id="KW-0812">Transmembrane</keyword>
<dbReference type="PANTHER" id="PTHR30199:SF0">
    <property type="entry name" value="INNER MEMBRANE PROTEIN YDCO"/>
    <property type="match status" value="1"/>
</dbReference>
<reference evidence="2 3" key="1">
    <citation type="submission" date="2016-10" db="EMBL/GenBank/DDBJ databases">
        <authorList>
            <person name="de Groot N.N."/>
        </authorList>
    </citation>
    <scope>NUCLEOTIDE SEQUENCE [LARGE SCALE GENOMIC DNA]</scope>
    <source>
        <strain evidence="2 3">JCM 19513</strain>
    </source>
</reference>
<dbReference type="RefSeq" id="WP_074863927.1">
    <property type="nucleotide sequence ID" value="NZ_FOAS01000001.1"/>
</dbReference>
<dbReference type="PANTHER" id="PTHR30199">
    <property type="entry name" value="MFS FAMILY TRANSPORTER, PREDICTED SUBSTRATE BENZOATE"/>
    <property type="match status" value="1"/>
</dbReference>
<feature type="transmembrane region" description="Helical" evidence="1">
    <location>
        <begin position="366"/>
        <end position="387"/>
    </location>
</feature>
<feature type="transmembrane region" description="Helical" evidence="1">
    <location>
        <begin position="119"/>
        <end position="143"/>
    </location>
</feature>
<evidence type="ECO:0000313" key="2">
    <source>
        <dbReference type="EMBL" id="SEK18767.1"/>
    </source>
</evidence>
<dbReference type="Pfam" id="PF03594">
    <property type="entry name" value="BenE"/>
    <property type="match status" value="1"/>
</dbReference>
<dbReference type="NCBIfam" id="TIGR00843">
    <property type="entry name" value="benE"/>
    <property type="match status" value="1"/>
</dbReference>
<feature type="transmembrane region" description="Helical" evidence="1">
    <location>
        <begin position="205"/>
        <end position="227"/>
    </location>
</feature>
<feature type="transmembrane region" description="Helical" evidence="1">
    <location>
        <begin position="14"/>
        <end position="38"/>
    </location>
</feature>
<dbReference type="STRING" id="1429083.GCA_001885685_00590"/>
<dbReference type="Proteomes" id="UP000185766">
    <property type="component" value="Unassembled WGS sequence"/>
</dbReference>
<evidence type="ECO:0000313" key="3">
    <source>
        <dbReference type="Proteomes" id="UP000185766"/>
    </source>
</evidence>
<keyword evidence="3" id="KW-1185">Reference proteome</keyword>
<feature type="transmembrane region" description="Helical" evidence="1">
    <location>
        <begin position="85"/>
        <end position="112"/>
    </location>
</feature>
<organism evidence="2 3">
    <name type="scientific">Atopomonas hussainii</name>
    <dbReference type="NCBI Taxonomy" id="1429083"/>
    <lineage>
        <taxon>Bacteria</taxon>
        <taxon>Pseudomonadati</taxon>
        <taxon>Pseudomonadota</taxon>
        <taxon>Gammaproteobacteria</taxon>
        <taxon>Pseudomonadales</taxon>
        <taxon>Pseudomonadaceae</taxon>
        <taxon>Atopomonas</taxon>
    </lineage>
</organism>
<keyword evidence="1" id="KW-1133">Transmembrane helix</keyword>
<feature type="transmembrane region" description="Helical" evidence="1">
    <location>
        <begin position="50"/>
        <end position="70"/>
    </location>
</feature>
<dbReference type="InterPro" id="IPR004711">
    <property type="entry name" value="Benzoate_Transporter"/>
</dbReference>
<accession>A0A1H7F084</accession>
<protein>
    <submittedName>
        <fullName evidence="2">Benzoate membrane transport protein</fullName>
    </submittedName>
</protein>
<dbReference type="EMBL" id="FOAS01000001">
    <property type="protein sequence ID" value="SEK18767.1"/>
    <property type="molecule type" value="Genomic_DNA"/>
</dbReference>
<feature type="transmembrane region" description="Helical" evidence="1">
    <location>
        <begin position="325"/>
        <end position="346"/>
    </location>
</feature>
<dbReference type="AlphaFoldDB" id="A0A1H7F084"/>
<gene>
    <name evidence="2" type="ORF">SAMN05216214_10129</name>
</gene>
<proteinExistence type="predicted"/>
<feature type="transmembrane region" description="Helical" evidence="1">
    <location>
        <begin position="294"/>
        <end position="318"/>
    </location>
</feature>
<dbReference type="GO" id="GO:0042925">
    <property type="term" value="F:benzoate transmembrane transporter activity"/>
    <property type="evidence" value="ECO:0007669"/>
    <property type="project" value="InterPro"/>
</dbReference>
<sequence>MLSALKTLPHARDWLAPLIAGFVTVLVGYTSSAAVVFEAARALGANSAQIASWLLSLGVGMGVGAVYLSWRFRAPINVAWSTPGAALLIAAGDISLAEATGAFLFSAALIWLSGITGLFARLLSTIPQSLGAALLAGILLQFTLHAFELLPSAWALLLPMLVSYLLMRRWQPRYAVVVCFAVGVLLAALNGSIDSAQLTLDIATPVWVTPAFNLPVLLGVGLPMFLVTMASQNLPGIAALHGGGYRVPVSPLISTTGGLNLLLAPLGAFSLNLSAITAALCISPDAHPDPNKRYWASITAGALYLLLGVFGASIGALFMAFPRELVLGIAGIALLGSVGNGLHQALVNEHEREPALLTFVVTASGISLWGIGAPFWGIVIGCLALFLQRR</sequence>
<keyword evidence="1" id="KW-0472">Membrane</keyword>